<protein>
    <submittedName>
        <fullName evidence="3">DUF5689 domain-containing protein</fullName>
    </submittedName>
</protein>
<name>A0ABU5EJE3_9FLAO</name>
<proteinExistence type="predicted"/>
<accession>A0ABU5EJE3</accession>
<feature type="chain" id="PRO_5045097070" evidence="1">
    <location>
        <begin position="24"/>
        <end position="472"/>
    </location>
</feature>
<dbReference type="InterPro" id="IPR043744">
    <property type="entry name" value="DUF5689"/>
</dbReference>
<dbReference type="NCBIfam" id="NF038128">
    <property type="entry name" value="choice_anch_J"/>
    <property type="match status" value="1"/>
</dbReference>
<dbReference type="EMBL" id="JAXDAE010000001">
    <property type="protein sequence ID" value="MDY2586087.1"/>
    <property type="molecule type" value="Genomic_DNA"/>
</dbReference>
<dbReference type="Gene3D" id="2.60.120.200">
    <property type="match status" value="1"/>
</dbReference>
<keyword evidence="4" id="KW-1185">Reference proteome</keyword>
<sequence>MKTLKINKLILLLIGLVVFNGCVEDDDFDTPNTSIVEPNIPETSKVQISALAGELSQEQGNTSLDYNDEDTTYSYTFNENDLFMEGYVVSSDEGGNFFEEIIIQDNFENPTIGIKVLIDVNPLFVRYEPGRKVYVKLNGLSVGITNGVLTLGVLNGNEVDKIPSASESDIIFRSSTIETLVPMPLEFSNFTNDKTNLFVQLQDVQFNRNIVGDNAQTYASEESDEFDGERILESCVSGTSVIFSTSTFADFKGLTLPSGRGSMNAILTKNFFGDTFNIVVNSPEDISMDNAERCDPDFLECTGPSGGGSAIYEEDFEGFGGYVAEGWTNVNVSGGSTTWITGSFSGSTYAQISGFNSDEDEIDVWLVTPGVDMDTTDGEEISFDIQTNFDNGEILSVLVSTDFTGDPLTATWEILDASIPSGPASGFGTFESVGPINISCVDGTAYFAFLYEGSDPSATTRYHVDNIVVTGN</sequence>
<evidence type="ECO:0000256" key="1">
    <source>
        <dbReference type="SAM" id="SignalP"/>
    </source>
</evidence>
<reference evidence="3 4" key="1">
    <citation type="submission" date="2023-11" db="EMBL/GenBank/DDBJ databases">
        <title>Winogradskyella pelagius sp. nov., isolated from coastal sediment.</title>
        <authorList>
            <person name="Li F."/>
        </authorList>
    </citation>
    <scope>NUCLEOTIDE SEQUENCE [LARGE SCALE GENOMIC DNA]</scope>
    <source>
        <strain evidence="3 4">KCTC 23502</strain>
    </source>
</reference>
<feature type="domain" description="DUF5689" evidence="2">
    <location>
        <begin position="71"/>
        <end position="286"/>
    </location>
</feature>
<dbReference type="RefSeq" id="WP_320554462.1">
    <property type="nucleotide sequence ID" value="NZ_JAXDAE010000001.1"/>
</dbReference>
<dbReference type="Proteomes" id="UP001285855">
    <property type="component" value="Unassembled WGS sequence"/>
</dbReference>
<evidence type="ECO:0000313" key="4">
    <source>
        <dbReference type="Proteomes" id="UP001285855"/>
    </source>
</evidence>
<evidence type="ECO:0000313" key="3">
    <source>
        <dbReference type="EMBL" id="MDY2586087.1"/>
    </source>
</evidence>
<dbReference type="Pfam" id="PF18942">
    <property type="entry name" value="DUF5689"/>
    <property type="match status" value="1"/>
</dbReference>
<keyword evidence="1" id="KW-0732">Signal</keyword>
<gene>
    <name evidence="3" type="ORF">SNF14_01950</name>
</gene>
<comment type="caution">
    <text evidence="3">The sequence shown here is derived from an EMBL/GenBank/DDBJ whole genome shotgun (WGS) entry which is preliminary data.</text>
</comment>
<evidence type="ECO:0000259" key="2">
    <source>
        <dbReference type="Pfam" id="PF18942"/>
    </source>
</evidence>
<feature type="signal peptide" evidence="1">
    <location>
        <begin position="1"/>
        <end position="23"/>
    </location>
</feature>
<organism evidence="3 4">
    <name type="scientific">Winogradskyella aquimaris</name>
    <dbReference type="NCBI Taxonomy" id="864074"/>
    <lineage>
        <taxon>Bacteria</taxon>
        <taxon>Pseudomonadati</taxon>
        <taxon>Bacteroidota</taxon>
        <taxon>Flavobacteriia</taxon>
        <taxon>Flavobacteriales</taxon>
        <taxon>Flavobacteriaceae</taxon>
        <taxon>Winogradskyella</taxon>
    </lineage>
</organism>